<dbReference type="AlphaFoldDB" id="A0A9J6Q5Q0"/>
<gene>
    <name evidence="1" type="ORF">M8014_04735</name>
</gene>
<keyword evidence="2" id="KW-1185">Reference proteome</keyword>
<evidence type="ECO:0008006" key="3">
    <source>
        <dbReference type="Google" id="ProtNLM"/>
    </source>
</evidence>
<dbReference type="Proteomes" id="UP001063816">
    <property type="component" value="Unassembled WGS sequence"/>
</dbReference>
<reference evidence="1" key="1">
    <citation type="submission" date="2022-05" db="EMBL/GenBank/DDBJ databases">
        <title>Description of a novel species of Leclercia; Leclercia tamurae and the Proposal for a Novel Genus Silvania gen. nov. Containing Two Novel Species Silvania hatchlandensis sp. nov. and Silvania confinis sp. nov. Isolated from the Rhizosphere of Oak.</title>
        <authorList>
            <person name="Maddock D.W."/>
            <person name="Brady C.L."/>
            <person name="Denman S."/>
            <person name="Arnold D."/>
        </authorList>
    </citation>
    <scope>NUCLEOTIDE SEQUENCE</scope>
    <source>
        <strain evidence="1">H19S6</strain>
    </source>
</reference>
<protein>
    <recommendedName>
        <fullName evidence="3">Colicin V</fullName>
    </recommendedName>
</protein>
<evidence type="ECO:0000313" key="2">
    <source>
        <dbReference type="Proteomes" id="UP001063816"/>
    </source>
</evidence>
<accession>A0A9J6Q5Q0</accession>
<proteinExistence type="predicted"/>
<dbReference type="EMBL" id="JAMGZK010000040">
    <property type="protein sequence ID" value="MCU6663653.1"/>
    <property type="molecule type" value="Genomic_DNA"/>
</dbReference>
<organism evidence="1 2">
    <name type="scientific">Silvania hatchlandensis</name>
    <dbReference type="NCBI Taxonomy" id="2926469"/>
    <lineage>
        <taxon>Bacteria</taxon>
        <taxon>Pseudomonadati</taxon>
        <taxon>Pseudomonadota</taxon>
        <taxon>Gammaproteobacteria</taxon>
        <taxon>Enterobacterales</taxon>
        <taxon>Enterobacteriaceae</taxon>
        <taxon>Silvania</taxon>
    </lineage>
</organism>
<sequence length="124" mass="12185">MKELTVFEMEAVSGAGSAFYTFDFSSPASFLGSVVENAFSATAGAIGGGFAGAWVGAIIGGRWGGEGGGIFGIGSIAQGVGMLFGFAAGGIGGMALGALGGWDDVYELGIEALEAGMAGTLKLW</sequence>
<evidence type="ECO:0000313" key="1">
    <source>
        <dbReference type="EMBL" id="MCU6663653.1"/>
    </source>
</evidence>
<dbReference type="RefSeq" id="WP_271281393.1">
    <property type="nucleotide sequence ID" value="NZ_JAMGZK010000040.1"/>
</dbReference>
<comment type="caution">
    <text evidence="1">The sequence shown here is derived from an EMBL/GenBank/DDBJ whole genome shotgun (WGS) entry which is preliminary data.</text>
</comment>
<name>A0A9J6Q5Q0_9ENTR</name>